<dbReference type="GO" id="GO:0140266">
    <property type="term" value="C:Woronin body"/>
    <property type="evidence" value="ECO:0007669"/>
    <property type="project" value="UniProtKB-ARBA"/>
</dbReference>
<keyword evidence="6" id="KW-0804">Transcription</keyword>
<keyword evidence="5" id="KW-0238">DNA-binding</keyword>
<dbReference type="Proteomes" id="UP001280581">
    <property type="component" value="Unassembled WGS sequence"/>
</dbReference>
<dbReference type="Pfam" id="PF21485">
    <property type="entry name" value="IF5A-like_N"/>
    <property type="match status" value="1"/>
</dbReference>
<evidence type="ECO:0000256" key="6">
    <source>
        <dbReference type="ARBA" id="ARBA00023163"/>
    </source>
</evidence>
<dbReference type="SUPFAM" id="SSF50249">
    <property type="entry name" value="Nucleic acid-binding proteins"/>
    <property type="match status" value="1"/>
</dbReference>
<accession>A0AAN6RK20</accession>
<protein>
    <recommendedName>
        <fullName evidence="10">Translation initiation factor 5A-like N-terminal domain-containing protein</fullName>
    </recommendedName>
</protein>
<dbReference type="PANTHER" id="PTHR36206:SF12">
    <property type="entry name" value="ASPERCRYPTIN BIOSYNTHESIS CLUSTER-SPECIFIC TRANSCRIPTION REGULATOR ATNN-RELATED"/>
    <property type="match status" value="1"/>
</dbReference>
<reference evidence="11 12" key="1">
    <citation type="submission" date="2021-02" db="EMBL/GenBank/DDBJ databases">
        <title>Genome assembly of Pseudopithomyces chartarum.</title>
        <authorList>
            <person name="Jauregui R."/>
            <person name="Singh J."/>
            <person name="Voisey C."/>
        </authorList>
    </citation>
    <scope>NUCLEOTIDE SEQUENCE [LARGE SCALE GENOMIC DNA]</scope>
    <source>
        <strain evidence="11 12">AGR01</strain>
    </source>
</reference>
<gene>
    <name evidence="11" type="ORF">GRF29_28g1482448</name>
</gene>
<dbReference type="GO" id="GO:0030428">
    <property type="term" value="C:cell septum"/>
    <property type="evidence" value="ECO:0007669"/>
    <property type="project" value="UniProtKB-SubCell"/>
</dbReference>
<feature type="compositionally biased region" description="Basic and acidic residues" evidence="9">
    <location>
        <begin position="734"/>
        <end position="758"/>
    </location>
</feature>
<dbReference type="Gene3D" id="2.30.30.30">
    <property type="match status" value="1"/>
</dbReference>
<evidence type="ECO:0000313" key="11">
    <source>
        <dbReference type="EMBL" id="KAK3213921.1"/>
    </source>
</evidence>
<comment type="caution">
    <text evidence="11">The sequence shown here is derived from an EMBL/GenBank/DDBJ whole genome shotgun (WGS) entry which is preliminary data.</text>
</comment>
<keyword evidence="7" id="KW-0539">Nucleus</keyword>
<evidence type="ECO:0000256" key="9">
    <source>
        <dbReference type="SAM" id="MobiDB-lite"/>
    </source>
</evidence>
<evidence type="ECO:0000256" key="4">
    <source>
        <dbReference type="ARBA" id="ARBA00023015"/>
    </source>
</evidence>
<feature type="compositionally biased region" description="Low complexity" evidence="9">
    <location>
        <begin position="1059"/>
        <end position="1074"/>
    </location>
</feature>
<evidence type="ECO:0000256" key="1">
    <source>
        <dbReference type="ARBA" id="ARBA00004431"/>
    </source>
</evidence>
<comment type="subcellular location">
    <subcellularLocation>
        <location evidence="1">Cell septum</location>
    </subcellularLocation>
</comment>
<dbReference type="InterPro" id="IPR012340">
    <property type="entry name" value="NA-bd_OB-fold"/>
</dbReference>
<keyword evidence="2" id="KW-0479">Metal-binding</keyword>
<feature type="region of interest" description="Disordered" evidence="9">
    <location>
        <begin position="1"/>
        <end position="43"/>
    </location>
</feature>
<proteinExistence type="inferred from homology"/>
<dbReference type="CDD" id="cd04469">
    <property type="entry name" value="S1_Hex1"/>
    <property type="match status" value="1"/>
</dbReference>
<keyword evidence="3" id="KW-0862">Zinc</keyword>
<dbReference type="InterPro" id="IPR014722">
    <property type="entry name" value="Rib_uL2_dom2"/>
</dbReference>
<feature type="domain" description="Translation initiation factor 5A-like N-terminal" evidence="10">
    <location>
        <begin position="1128"/>
        <end position="1179"/>
    </location>
</feature>
<name>A0AAN6RK20_9PLEO</name>
<dbReference type="AlphaFoldDB" id="A0AAN6RK20"/>
<dbReference type="FunFam" id="2.30.30.30:FF:000033">
    <property type="entry name" value="Woronin body major protein HEX1"/>
    <property type="match status" value="1"/>
</dbReference>
<keyword evidence="4" id="KW-0805">Transcription regulation</keyword>
<evidence type="ECO:0000256" key="2">
    <source>
        <dbReference type="ARBA" id="ARBA00022723"/>
    </source>
</evidence>
<organism evidence="11 12">
    <name type="scientific">Pseudopithomyces chartarum</name>
    <dbReference type="NCBI Taxonomy" id="1892770"/>
    <lineage>
        <taxon>Eukaryota</taxon>
        <taxon>Fungi</taxon>
        <taxon>Dikarya</taxon>
        <taxon>Ascomycota</taxon>
        <taxon>Pezizomycotina</taxon>
        <taxon>Dothideomycetes</taxon>
        <taxon>Pleosporomycetidae</taxon>
        <taxon>Pleosporales</taxon>
        <taxon>Massarineae</taxon>
        <taxon>Didymosphaeriaceae</taxon>
        <taxon>Pseudopithomyces</taxon>
    </lineage>
</organism>
<sequence length="1274" mass="143787">MVRNTRGTVSLEKPKAKANNVNGSEKGETPKGKKDHVRKKAWRPKTKTGCITCSRHRNSPDALVGYEESSVTKRSPVANDAHPLVASVMDLSSSQEHEALHFFKHYTAYELSGFFDSSFWQFEVLQASHTIPAIRHAIIAIAALHRKFISGRMPVVTDDVSDGQIAFAIEQSNRAIYELTRSSAQKTISDMMDVMTACIMFYCLSCFQGHQANALEHLHSGLKILHQLDQSLDHATDAMAIHPISLKTLRAIFVTMDVQARGVMGKEMLENWVQRPNRNFNGAPPQFVTFSQARYAFEVLYHEIIGFMQALDVDPPRGPDAPAWLWREYEQFQAEFDGLSARLDEFLARLSHISAPEDQESVLGIKLSREQIRVYLKLFRGFDPKKRTREINWQVEEESMVTILNLACELLRAPPDVSEPAGSRPEAYYPAKTDPEYGTGSDIPAYSRPVFSSMSGLLSALWLVVSKAQSSTLRRRAIALMLDYPRREGIWDGVLAGRVAWETLRLEEMAVDGVLGADPNGHAEMIPDCNKVRDCNIRYIAPRVMEVEFRSLAQWEMGPTAHGIKKVLACPVDLLWARTRCCCWGPDNRRVWLAPGPKQFQSSRAEGSKALRKRRATARARDSAVTYAQSEAATLELANGREGDGWELWDGRMAGVSSAEQRRCKCTIVGCMAELQLRGSTKRVERLGGCYKNVGKDAVKESTKVQVEAHAELPQAGREGHSEHQESFSVRVNEPAERPSELRETYTEDVRVFEDRQRRPQQQQHFQQQPHPQQHREEIRIHEEHHYKQPPQPRSQPEHVRRTERVEVDIHEHRDSQNRHQPATAPDALAPSRRLTNPIRCIVVRATRTAPLIRSFLFPAQADLLFPHYSYQPQRPIVGGHLETSQRTYDRDFNAVQGPPQPDYPTTQVDVSERQFRERTRPIVAASVAESRNLNTEPNYDQASRYHRESFDVKHDSYPSRRQVEAVDSRYPHREEVRVETTRATVDTPKTHKRDMGYYDDDGQYHSFRHGISKAASKVADHIAHPIHGHRHHHSHDHSSKASHHKDIREDIVVKEKYTTSAPAPAPSATSTSSHFRETHVPAPRAPAPAPRASAPAPAPASTYRPTVGPSSFSSSKTVTTRKMAPPNTITIPCHHIRIGDLLILQGRPCQVIRITTSSQTGQHRYLGVDLFTKQLHEESSFISNPAPSVVVQNMLGPVFKQYRVLDIREDGRVVAMTETGDVKQGLPIIDQSNLLQRLTESFDNGRGSIRILVINDDGAEMAVDYKVVHGSRL</sequence>
<evidence type="ECO:0000313" key="12">
    <source>
        <dbReference type="Proteomes" id="UP001280581"/>
    </source>
</evidence>
<dbReference type="InterPro" id="IPR008991">
    <property type="entry name" value="Translation_prot_SH3-like_sf"/>
</dbReference>
<feature type="region of interest" description="Disordered" evidence="9">
    <location>
        <begin position="713"/>
        <end position="776"/>
    </location>
</feature>
<dbReference type="GO" id="GO:0046872">
    <property type="term" value="F:metal ion binding"/>
    <property type="evidence" value="ECO:0007669"/>
    <property type="project" value="UniProtKB-KW"/>
</dbReference>
<feature type="region of interest" description="Disordered" evidence="9">
    <location>
        <begin position="1059"/>
        <end position="1122"/>
    </location>
</feature>
<feature type="compositionally biased region" description="Basic residues" evidence="9">
    <location>
        <begin position="33"/>
        <end position="43"/>
    </location>
</feature>
<dbReference type="InterPro" id="IPR048670">
    <property type="entry name" value="IF5A-like_N"/>
</dbReference>
<evidence type="ECO:0000256" key="5">
    <source>
        <dbReference type="ARBA" id="ARBA00023125"/>
    </source>
</evidence>
<dbReference type="InterPro" id="IPR052360">
    <property type="entry name" value="Transcr_Regulatory_Proteins"/>
</dbReference>
<comment type="similarity">
    <text evidence="8">Belongs to the eIF-5A family. Hex1 subfamily.</text>
</comment>
<evidence type="ECO:0000256" key="8">
    <source>
        <dbReference type="ARBA" id="ARBA00061629"/>
    </source>
</evidence>
<feature type="compositionally biased region" description="Low complexity" evidence="9">
    <location>
        <begin position="1091"/>
        <end position="1102"/>
    </location>
</feature>
<evidence type="ECO:0000256" key="7">
    <source>
        <dbReference type="ARBA" id="ARBA00023242"/>
    </source>
</evidence>
<feature type="compositionally biased region" description="Polar residues" evidence="9">
    <location>
        <begin position="1109"/>
        <end position="1121"/>
    </location>
</feature>
<dbReference type="InterPro" id="IPR037318">
    <property type="entry name" value="Hex1_S1"/>
</dbReference>
<dbReference type="InterPro" id="IPR021858">
    <property type="entry name" value="Fun_TF"/>
</dbReference>
<dbReference type="SUPFAM" id="SSF50104">
    <property type="entry name" value="Translation proteins SH3-like domain"/>
    <property type="match status" value="1"/>
</dbReference>
<dbReference type="PANTHER" id="PTHR36206">
    <property type="entry name" value="ASPERCRYPTIN BIOSYNTHESIS CLUSTER-SPECIFIC TRANSCRIPTION REGULATOR ATNN-RELATED"/>
    <property type="match status" value="1"/>
</dbReference>
<evidence type="ECO:0000259" key="10">
    <source>
        <dbReference type="Pfam" id="PF21485"/>
    </source>
</evidence>
<feature type="compositionally biased region" description="Low complexity" evidence="9">
    <location>
        <begin position="760"/>
        <end position="772"/>
    </location>
</feature>
<dbReference type="Pfam" id="PF11951">
    <property type="entry name" value="Fungal_trans_2"/>
    <property type="match status" value="1"/>
</dbReference>
<evidence type="ECO:0000256" key="3">
    <source>
        <dbReference type="ARBA" id="ARBA00022833"/>
    </source>
</evidence>
<dbReference type="Gene3D" id="2.40.50.140">
    <property type="entry name" value="Nucleic acid-binding proteins"/>
    <property type="match status" value="1"/>
</dbReference>
<dbReference type="EMBL" id="WVTA01000004">
    <property type="protein sequence ID" value="KAK3213921.1"/>
    <property type="molecule type" value="Genomic_DNA"/>
</dbReference>
<dbReference type="GO" id="GO:0003677">
    <property type="term" value="F:DNA binding"/>
    <property type="evidence" value="ECO:0007669"/>
    <property type="project" value="UniProtKB-KW"/>
</dbReference>
<keyword evidence="12" id="KW-1185">Reference proteome</keyword>